<accession>A0A2S7U571</accession>
<dbReference type="Pfam" id="PF03629">
    <property type="entry name" value="SASA"/>
    <property type="match status" value="1"/>
</dbReference>
<feature type="domain" description="Sialate O-acetylesterase" evidence="2">
    <location>
        <begin position="107"/>
        <end position="330"/>
    </location>
</feature>
<evidence type="ECO:0000313" key="4">
    <source>
        <dbReference type="Proteomes" id="UP000239907"/>
    </source>
</evidence>
<evidence type="ECO:0000256" key="1">
    <source>
        <dbReference type="ARBA" id="ARBA00022801"/>
    </source>
</evidence>
<keyword evidence="4" id="KW-1185">Reference proteome</keyword>
<dbReference type="Gene3D" id="3.40.50.1110">
    <property type="entry name" value="SGNH hydrolase"/>
    <property type="match status" value="1"/>
</dbReference>
<protein>
    <recommendedName>
        <fullName evidence="2">Sialate O-acetylesterase domain-containing protein</fullName>
    </recommendedName>
</protein>
<evidence type="ECO:0000313" key="3">
    <source>
        <dbReference type="EMBL" id="PQJ29472.1"/>
    </source>
</evidence>
<dbReference type="Gene3D" id="2.60.40.10">
    <property type="entry name" value="Immunoglobulins"/>
    <property type="match status" value="1"/>
</dbReference>
<dbReference type="PANTHER" id="PTHR22901">
    <property type="entry name" value="SIALATE O-ACETYLESTERASE"/>
    <property type="match status" value="1"/>
</dbReference>
<comment type="caution">
    <text evidence="3">The sequence shown here is derived from an EMBL/GenBank/DDBJ whole genome shotgun (WGS) entry which is preliminary data.</text>
</comment>
<dbReference type="AlphaFoldDB" id="A0A2S7U571"/>
<evidence type="ECO:0000259" key="2">
    <source>
        <dbReference type="Pfam" id="PF03629"/>
    </source>
</evidence>
<dbReference type="EMBL" id="MQWA01000001">
    <property type="protein sequence ID" value="PQJ29472.1"/>
    <property type="molecule type" value="Genomic_DNA"/>
</dbReference>
<dbReference type="InterPro" id="IPR005181">
    <property type="entry name" value="SASA"/>
</dbReference>
<dbReference type="InterPro" id="IPR039329">
    <property type="entry name" value="SIAE"/>
</dbReference>
<organism evidence="3 4">
    <name type="scientific">Rubritalea profundi</name>
    <dbReference type="NCBI Taxonomy" id="1658618"/>
    <lineage>
        <taxon>Bacteria</taxon>
        <taxon>Pseudomonadati</taxon>
        <taxon>Verrucomicrobiota</taxon>
        <taxon>Verrucomicrobiia</taxon>
        <taxon>Verrucomicrobiales</taxon>
        <taxon>Rubritaleaceae</taxon>
        <taxon>Rubritalea</taxon>
    </lineage>
</organism>
<dbReference type="RefSeq" id="WP_105043970.1">
    <property type="nucleotide sequence ID" value="NZ_MQWA01000001.1"/>
</dbReference>
<keyword evidence="1" id="KW-0378">Hydrolase</keyword>
<dbReference type="Proteomes" id="UP000239907">
    <property type="component" value="Unassembled WGS sequence"/>
</dbReference>
<name>A0A2S7U571_9BACT</name>
<sequence length="441" mass="48208">MALAVKTIIALFLILAPYSLAEVVLPSIISDHMILQNGAEISIWGTADKGEQVTVEFAGQRQKTTTDAKGNWNAKLTPLKASSKAQNLTVTGKNKIVVEDVLVGESWLASGQSNMVTGMKQCPGNERAVYQSQKNNNRVRAFVNDRWVLCSEQVLSSSAVAFFFALKLEQNLDVPVGYIIIAQLGSRIEPFIPEKEHKAAGIERKGSSIHNARIVPIAPYAIKGVIWYQGESNRGSTDYFESIKALSAGWAREFRRTNIPLHMVQVAPFDYSRKGVPSSLLCETVWAAQYRAAREVLGVSVISIHDTNINVKKIHPRHKQPVGERLAAMALKAQYGKDVVTSGPVFASATRNRDKVMVGFSDIDQGLTTKDGKAPTCFELSADGKEFVAAIATIQGKQVSVHSDKIPAPKFVRMGWFDTATPTLGDKNGWPAAIFSSQEVH</sequence>
<reference evidence="3 4" key="1">
    <citation type="submission" date="2016-12" db="EMBL/GenBank/DDBJ databases">
        <title>Study of bacterial adaptation to deep sea.</title>
        <authorList>
            <person name="Song J."/>
            <person name="Yoshizawa S."/>
            <person name="Kogure K."/>
        </authorList>
    </citation>
    <scope>NUCLEOTIDE SEQUENCE [LARGE SCALE GENOMIC DNA]</scope>
    <source>
        <strain evidence="3 4">SAORIC-165</strain>
    </source>
</reference>
<dbReference type="InterPro" id="IPR013783">
    <property type="entry name" value="Ig-like_fold"/>
</dbReference>
<dbReference type="InterPro" id="IPR036514">
    <property type="entry name" value="SGNH_hydro_sf"/>
</dbReference>
<dbReference type="GO" id="GO:0005975">
    <property type="term" value="P:carbohydrate metabolic process"/>
    <property type="evidence" value="ECO:0007669"/>
    <property type="project" value="TreeGrafter"/>
</dbReference>
<dbReference type="GO" id="GO:0001681">
    <property type="term" value="F:sialate O-acetylesterase activity"/>
    <property type="evidence" value="ECO:0007669"/>
    <property type="project" value="InterPro"/>
</dbReference>
<proteinExistence type="predicted"/>
<dbReference type="PANTHER" id="PTHR22901:SF0">
    <property type="entry name" value="SIALATE O-ACETYLESTERASE"/>
    <property type="match status" value="1"/>
</dbReference>
<gene>
    <name evidence="3" type="ORF">BSZ32_13880</name>
</gene>
<dbReference type="SUPFAM" id="SSF52266">
    <property type="entry name" value="SGNH hydrolase"/>
    <property type="match status" value="1"/>
</dbReference>
<dbReference type="OrthoDB" id="184297at2"/>